<gene>
    <name evidence="1" type="ORF">CDV28_1626</name>
</gene>
<evidence type="ECO:0000313" key="1">
    <source>
        <dbReference type="EMBL" id="TAA73762.1"/>
    </source>
</evidence>
<reference evidence="1" key="1">
    <citation type="submission" date="2017-07" db="EMBL/GenBank/DDBJ databases">
        <title>The cable genome - Insights into the physiology and evolution of filamentous bacteria capable of sulfide oxidation via long distance electron transfer.</title>
        <authorList>
            <person name="Thorup C."/>
            <person name="Bjerg J.T."/>
            <person name="Schreiber L."/>
            <person name="Nielsen L.P."/>
            <person name="Kjeldsen K.U."/>
            <person name="Boesen T."/>
            <person name="Boggild A."/>
            <person name="Meysman F."/>
            <person name="Geelhoed J."/>
            <person name="Schramm A."/>
        </authorList>
    </citation>
    <scope>NUCLEOTIDE SEQUENCE [LARGE SCALE GENOMIC DNA]</scope>
    <source>
        <strain evidence="1">GS</strain>
    </source>
</reference>
<dbReference type="AlphaFoldDB" id="A0A521FYD0"/>
<evidence type="ECO:0000313" key="2">
    <source>
        <dbReference type="Proteomes" id="UP000316238"/>
    </source>
</evidence>
<name>A0A521FYD0_9BACT</name>
<comment type="caution">
    <text evidence="1">The sequence shown here is derived from an EMBL/GenBank/DDBJ whole genome shotgun (WGS) entry which is preliminary data.</text>
</comment>
<accession>A0A521FYD0</accession>
<organism evidence="1 2">
    <name type="scientific">Candidatus Electronema aureum</name>
    <dbReference type="NCBI Taxonomy" id="2005002"/>
    <lineage>
        <taxon>Bacteria</taxon>
        <taxon>Pseudomonadati</taxon>
        <taxon>Thermodesulfobacteriota</taxon>
        <taxon>Desulfobulbia</taxon>
        <taxon>Desulfobulbales</taxon>
        <taxon>Desulfobulbaceae</taxon>
        <taxon>Candidatus Electronema</taxon>
    </lineage>
</organism>
<protein>
    <submittedName>
        <fullName evidence="1">Uncharacterized protein</fullName>
    </submittedName>
</protein>
<sequence length="81" mass="9453">MRRNVLPLQNRLHIFFHKQNKQNFPIYLDILYRSRTTGVVILALGFDRVSDEVMVKYGLGKFQAVADKMKVVEKETNGEKV</sequence>
<keyword evidence="2" id="KW-1185">Reference proteome</keyword>
<dbReference type="Proteomes" id="UP000316238">
    <property type="component" value="Unassembled WGS sequence"/>
</dbReference>
<proteinExistence type="predicted"/>
<dbReference type="EMBL" id="NQJD01000062">
    <property type="protein sequence ID" value="TAA73762.1"/>
    <property type="molecule type" value="Genomic_DNA"/>
</dbReference>